<dbReference type="SUPFAM" id="SSF52402">
    <property type="entry name" value="Adenine nucleotide alpha hydrolases-like"/>
    <property type="match status" value="1"/>
</dbReference>
<evidence type="ECO:0000313" key="3">
    <source>
        <dbReference type="Proteomes" id="UP001202328"/>
    </source>
</evidence>
<dbReference type="EMBL" id="JAJJMB010012161">
    <property type="protein sequence ID" value="KAI3885273.1"/>
    <property type="molecule type" value="Genomic_DNA"/>
</dbReference>
<reference evidence="2" key="1">
    <citation type="submission" date="2022-04" db="EMBL/GenBank/DDBJ databases">
        <title>A functionally conserved STORR gene fusion in Papaver species that diverged 16.8 million years ago.</title>
        <authorList>
            <person name="Catania T."/>
        </authorList>
    </citation>
    <scope>NUCLEOTIDE SEQUENCE</scope>
    <source>
        <strain evidence="2">S-188037</strain>
    </source>
</reference>
<feature type="domain" description="UspA" evidence="1">
    <location>
        <begin position="74"/>
        <end position="214"/>
    </location>
</feature>
<dbReference type="AlphaFoldDB" id="A0AAD4XBA4"/>
<name>A0AAD4XBA4_9MAGN</name>
<dbReference type="PANTHER" id="PTHR47000:SF1">
    <property type="entry name" value="ADENINE NUCLEOTIDE ALPHA HYDROLASES-LIKE SUPERFAMILY PROTEIN"/>
    <property type="match status" value="1"/>
</dbReference>
<dbReference type="Gene3D" id="3.40.50.620">
    <property type="entry name" value="HUPs"/>
    <property type="match status" value="1"/>
</dbReference>
<evidence type="ECO:0000259" key="1">
    <source>
        <dbReference type="Pfam" id="PF00582"/>
    </source>
</evidence>
<sequence>MGRTGARSPNFCLSRVATHFRVRSPLVQSKPACKSIINANEDNVFVDNGEEKTISSVNGAEMGNETSSSFLISRRIMMVVDSSLEAKGAIQWALSHTIQNQDTIILLYVTKPTSSNHGEQTNTEMYAKEYELLYSLKNMCHVKRPKVQIEVAVVEGKEKGPTIVAEAKNQGVSLLILGQKKRSMTWRLVMMWAGNRIGAGVVDYCIDNASCMTIGVRRNHRKVGGYLITTKRHKDFWLLA</sequence>
<dbReference type="CDD" id="cd00293">
    <property type="entry name" value="USP-like"/>
    <property type="match status" value="1"/>
</dbReference>
<accession>A0AAD4XBA4</accession>
<dbReference type="InterPro" id="IPR006016">
    <property type="entry name" value="UspA"/>
</dbReference>
<keyword evidence="3" id="KW-1185">Reference proteome</keyword>
<protein>
    <recommendedName>
        <fullName evidence="1">UspA domain-containing protein</fullName>
    </recommendedName>
</protein>
<dbReference type="Proteomes" id="UP001202328">
    <property type="component" value="Unassembled WGS sequence"/>
</dbReference>
<dbReference type="PANTHER" id="PTHR47000">
    <property type="entry name" value="ADENINE NUCLEOTIDE ALPHA HYDROLASES-LIKE SUPERFAMILY PROTEIN"/>
    <property type="match status" value="1"/>
</dbReference>
<gene>
    <name evidence="2" type="ORF">MKW98_002665</name>
</gene>
<organism evidence="2 3">
    <name type="scientific">Papaver atlanticum</name>
    <dbReference type="NCBI Taxonomy" id="357466"/>
    <lineage>
        <taxon>Eukaryota</taxon>
        <taxon>Viridiplantae</taxon>
        <taxon>Streptophyta</taxon>
        <taxon>Embryophyta</taxon>
        <taxon>Tracheophyta</taxon>
        <taxon>Spermatophyta</taxon>
        <taxon>Magnoliopsida</taxon>
        <taxon>Ranunculales</taxon>
        <taxon>Papaveraceae</taxon>
        <taxon>Papaveroideae</taxon>
        <taxon>Papaver</taxon>
    </lineage>
</organism>
<dbReference type="Pfam" id="PF00582">
    <property type="entry name" value="Usp"/>
    <property type="match status" value="1"/>
</dbReference>
<comment type="caution">
    <text evidence="2">The sequence shown here is derived from an EMBL/GenBank/DDBJ whole genome shotgun (WGS) entry which is preliminary data.</text>
</comment>
<evidence type="ECO:0000313" key="2">
    <source>
        <dbReference type="EMBL" id="KAI3885273.1"/>
    </source>
</evidence>
<proteinExistence type="predicted"/>
<dbReference type="InterPro" id="IPR014729">
    <property type="entry name" value="Rossmann-like_a/b/a_fold"/>
</dbReference>